<keyword evidence="2" id="KW-1185">Reference proteome</keyword>
<dbReference type="OrthoDB" id="9133362at2"/>
<evidence type="ECO:0000313" key="2">
    <source>
        <dbReference type="Proteomes" id="UP000018217"/>
    </source>
</evidence>
<dbReference type="RefSeq" id="WP_023655255.1">
    <property type="nucleotide sequence ID" value="NZ_CAHS01000015.1"/>
</dbReference>
<dbReference type="AlphaFoldDB" id="V5Z8A2"/>
<dbReference type="EMBL" id="CAHS01000015">
    <property type="protein sequence ID" value="CCG87464.1"/>
    <property type="molecule type" value="Genomic_DNA"/>
</dbReference>
<gene>
    <name evidence="1" type="ORF">EPIR_2099</name>
</gene>
<name>V5Z8A2_9GAMM</name>
<accession>V5Z8A2</accession>
<proteinExistence type="predicted"/>
<protein>
    <recommendedName>
        <fullName evidence="3">Papain-like cysteine peptidase</fullName>
    </recommendedName>
</protein>
<evidence type="ECO:0000313" key="1">
    <source>
        <dbReference type="EMBL" id="CCG87464.1"/>
    </source>
</evidence>
<evidence type="ECO:0008006" key="3">
    <source>
        <dbReference type="Google" id="ProtNLM"/>
    </source>
</evidence>
<sequence>MNSSYERFESLGDNCEFSFFLRDQGIDNGSLFKWTLIKNYNSLLNLVKNDFKNLYQLENLEPSWSDMVLDKENDICFHTEMFSDQVNGEWTWRYSSDKNKEIHNNETQKINYLIEKIRKSIVNEEKIFVVKRNDNTIDTEVLELSEYLSTIGACKILYVKSSNTDSQLGNIEKHSDNLYVSYITRFADYSTADNYSKEGWELIINNALEVM</sequence>
<dbReference type="STRING" id="1161919.EPIR_2099"/>
<organism evidence="1 2">
    <name type="scientific">Erwinia piriflorinigrans CFBP 5888</name>
    <dbReference type="NCBI Taxonomy" id="1161919"/>
    <lineage>
        <taxon>Bacteria</taxon>
        <taxon>Pseudomonadati</taxon>
        <taxon>Pseudomonadota</taxon>
        <taxon>Gammaproteobacteria</taxon>
        <taxon>Enterobacterales</taxon>
        <taxon>Erwiniaceae</taxon>
        <taxon>Erwinia</taxon>
    </lineage>
</organism>
<reference evidence="1 2" key="1">
    <citation type="journal article" date="2013" name="Syst. Appl. Microbiol.">
        <title>Phylogenetic position and virulence apparatus of the pear flower necrosis pathogen Erwinia piriflorinigrans CFBP 5888T as assessed by comparative genomics.</title>
        <authorList>
            <person name="Smits T.H."/>
            <person name="Rezzonico F."/>
            <person name="Lopez M.M."/>
            <person name="Blom J."/>
            <person name="Goesmann A."/>
            <person name="Frey J.E."/>
            <person name="Duffy B."/>
        </authorList>
    </citation>
    <scope>NUCLEOTIDE SEQUENCE [LARGE SCALE GENOMIC DNA]</scope>
    <source>
        <strain evidence="2">CFBP5888</strain>
    </source>
</reference>
<comment type="caution">
    <text evidence="1">The sequence shown here is derived from an EMBL/GenBank/DDBJ whole genome shotgun (WGS) entry which is preliminary data.</text>
</comment>
<dbReference type="Proteomes" id="UP000018217">
    <property type="component" value="Unassembled WGS sequence"/>
</dbReference>